<protein>
    <submittedName>
        <fullName evidence="1">Uncharacterized protein</fullName>
    </submittedName>
</protein>
<proteinExistence type="predicted"/>
<dbReference type="Proteomes" id="UP000005387">
    <property type="component" value="Unassembled WGS sequence"/>
</dbReference>
<keyword evidence="2" id="KW-1185">Reference proteome</keyword>
<evidence type="ECO:0000313" key="1">
    <source>
        <dbReference type="EMBL" id="EFM08483.1"/>
    </source>
</evidence>
<gene>
    <name evidence="1" type="ORF">PaecuDRAFT_4672</name>
</gene>
<reference evidence="1 2" key="1">
    <citation type="submission" date="2010-07" db="EMBL/GenBank/DDBJ databases">
        <title>The draft genome of Paenibacillus curdlanolyticus YK9.</title>
        <authorList>
            <consortium name="US DOE Joint Genome Institute (JGI-PGF)"/>
            <person name="Lucas S."/>
            <person name="Copeland A."/>
            <person name="Lapidus A."/>
            <person name="Cheng J.-F."/>
            <person name="Bruce D."/>
            <person name="Goodwin L."/>
            <person name="Pitluck S."/>
            <person name="Land M.L."/>
            <person name="Hauser L."/>
            <person name="Chang Y.-J."/>
            <person name="Jeffries C."/>
            <person name="Anderson I.J."/>
            <person name="Johnson E."/>
            <person name="Loganathan U."/>
            <person name="Mulhopadhyay B."/>
            <person name="Kyrpides N."/>
            <person name="Woyke T.J."/>
        </authorList>
    </citation>
    <scope>NUCLEOTIDE SEQUENCE [LARGE SCALE GENOMIC DNA]</scope>
    <source>
        <strain evidence="1 2">YK9</strain>
    </source>
</reference>
<dbReference type="STRING" id="717606.PaecuDRAFT_4672"/>
<dbReference type="AlphaFoldDB" id="E0IG81"/>
<sequence length="54" mass="6203">MMLQPILESIVCNPAMSNEEKLQRMDGLRDNVRKAAMDIMSSRRAASTSNKNYW</sequence>
<name>E0IG81_9BACL</name>
<organism evidence="1 2">
    <name type="scientific">Paenibacillus curdlanolyticus YK9</name>
    <dbReference type="NCBI Taxonomy" id="717606"/>
    <lineage>
        <taxon>Bacteria</taxon>
        <taxon>Bacillati</taxon>
        <taxon>Bacillota</taxon>
        <taxon>Bacilli</taxon>
        <taxon>Bacillales</taxon>
        <taxon>Paenibacillaceae</taxon>
        <taxon>Paenibacillus</taxon>
    </lineage>
</organism>
<dbReference type="EMBL" id="AEDD01000016">
    <property type="protein sequence ID" value="EFM08483.1"/>
    <property type="molecule type" value="Genomic_DNA"/>
</dbReference>
<accession>E0IG81</accession>
<evidence type="ECO:0000313" key="2">
    <source>
        <dbReference type="Proteomes" id="UP000005387"/>
    </source>
</evidence>
<dbReference type="RefSeq" id="WP_006040652.1">
    <property type="nucleotide sequence ID" value="NZ_AEDD01000016.1"/>
</dbReference>